<feature type="domain" description="Sirohaem synthase dimerisation" evidence="17">
    <location>
        <begin position="149"/>
        <end position="187"/>
    </location>
</feature>
<evidence type="ECO:0000256" key="7">
    <source>
        <dbReference type="ARBA" id="ARBA00023002"/>
    </source>
</evidence>
<keyword evidence="4 15" id="KW-0489">Methyltransferase</keyword>
<comment type="similarity">
    <text evidence="2 15">Belongs to the precorrin methyltransferase family.</text>
</comment>
<dbReference type="Pfam" id="PF10414">
    <property type="entry name" value="CysG_dimeriser"/>
    <property type="match status" value="1"/>
</dbReference>
<evidence type="ECO:0000256" key="10">
    <source>
        <dbReference type="ARBA" id="ARBA00023244"/>
    </source>
</evidence>
<protein>
    <submittedName>
        <fullName evidence="19">Uroporphyrinogen-III C-methyltransferase</fullName>
        <ecNumber evidence="19">2.1.1.107</ecNumber>
    </submittedName>
</protein>
<dbReference type="AlphaFoldDB" id="A0A6M1SZ99"/>
<evidence type="ECO:0000256" key="1">
    <source>
        <dbReference type="ARBA" id="ARBA00005010"/>
    </source>
</evidence>
<dbReference type="CDD" id="cd11642">
    <property type="entry name" value="SUMT"/>
    <property type="match status" value="1"/>
</dbReference>
<gene>
    <name evidence="19" type="primary">cobA</name>
    <name evidence="19" type="ORF">G5575_10220</name>
</gene>
<dbReference type="InterPro" id="IPR014776">
    <property type="entry name" value="4pyrrole_Mease_sub2"/>
</dbReference>
<keyword evidence="9" id="KW-0456">Lyase</keyword>
<dbReference type="InterPro" id="IPR003043">
    <property type="entry name" value="Uropor_MeTrfase_CS"/>
</dbReference>
<dbReference type="FunFam" id="3.40.1010.10:FF:000001">
    <property type="entry name" value="Siroheme synthase"/>
    <property type="match status" value="1"/>
</dbReference>
<keyword evidence="7" id="KW-0560">Oxidoreductase</keyword>
<dbReference type="GO" id="GO:0004851">
    <property type="term" value="F:uroporphyrin-III C-methyltransferase activity"/>
    <property type="evidence" value="ECO:0007669"/>
    <property type="project" value="UniProtKB-EC"/>
</dbReference>
<dbReference type="GO" id="GO:0019354">
    <property type="term" value="P:siroheme biosynthetic process"/>
    <property type="evidence" value="ECO:0007669"/>
    <property type="project" value="UniProtKB-UniPathway"/>
</dbReference>
<dbReference type="Gene3D" id="3.40.1010.10">
    <property type="entry name" value="Cobalt-precorrin-4 Transmethylase, Domain 1"/>
    <property type="match status" value="1"/>
</dbReference>
<dbReference type="Gene3D" id="3.30.160.110">
    <property type="entry name" value="Siroheme synthase, domain 2"/>
    <property type="match status" value="1"/>
</dbReference>
<dbReference type="InterPro" id="IPR028281">
    <property type="entry name" value="Sirohaem_synthase_central"/>
</dbReference>
<dbReference type="GO" id="GO:0009236">
    <property type="term" value="P:cobalamin biosynthetic process"/>
    <property type="evidence" value="ECO:0007669"/>
    <property type="project" value="UniProtKB-KW"/>
</dbReference>
<keyword evidence="20" id="KW-1185">Reference proteome</keyword>
<evidence type="ECO:0000256" key="4">
    <source>
        <dbReference type="ARBA" id="ARBA00022603"/>
    </source>
</evidence>
<evidence type="ECO:0000313" key="20">
    <source>
        <dbReference type="Proteomes" id="UP000474802"/>
    </source>
</evidence>
<dbReference type="SUPFAM" id="SSF53790">
    <property type="entry name" value="Tetrapyrrole methylase"/>
    <property type="match status" value="1"/>
</dbReference>
<evidence type="ECO:0000256" key="5">
    <source>
        <dbReference type="ARBA" id="ARBA00022679"/>
    </source>
</evidence>
<reference evidence="19 20" key="1">
    <citation type="submission" date="2020-02" db="EMBL/GenBank/DDBJ databases">
        <authorList>
            <person name="Khan S.A."/>
            <person name="Jeon C.O."/>
            <person name="Chun B.H."/>
        </authorList>
    </citation>
    <scope>NUCLEOTIDE SEQUENCE [LARGE SCALE GENOMIC DNA]</scope>
    <source>
        <strain evidence="19 20">H239</strain>
    </source>
</reference>
<dbReference type="InterPro" id="IPR035996">
    <property type="entry name" value="4pyrrol_Methylase_sf"/>
</dbReference>
<dbReference type="Gene3D" id="3.30.950.10">
    <property type="entry name" value="Methyltransferase, Cobalt-precorrin-4 Transmethylase, Domain 2"/>
    <property type="match status" value="1"/>
</dbReference>
<dbReference type="NCBIfam" id="TIGR01469">
    <property type="entry name" value="cobA_cysG_Cterm"/>
    <property type="match status" value="1"/>
</dbReference>
<dbReference type="InterPro" id="IPR036291">
    <property type="entry name" value="NAD(P)-bd_dom_sf"/>
</dbReference>
<keyword evidence="6" id="KW-0949">S-adenosyl-L-methionine</keyword>
<dbReference type="PANTHER" id="PTHR45790:SF3">
    <property type="entry name" value="S-ADENOSYL-L-METHIONINE-DEPENDENT UROPORPHYRINOGEN III METHYLTRANSFERASE, CHLOROPLASTIC"/>
    <property type="match status" value="1"/>
</dbReference>
<comment type="catalytic activity">
    <reaction evidence="13">
        <text>precorrin-2 + NAD(+) = sirohydrochlorin + NADH + 2 H(+)</text>
        <dbReference type="Rhea" id="RHEA:15613"/>
        <dbReference type="ChEBI" id="CHEBI:15378"/>
        <dbReference type="ChEBI" id="CHEBI:57540"/>
        <dbReference type="ChEBI" id="CHEBI:57945"/>
        <dbReference type="ChEBI" id="CHEBI:58351"/>
        <dbReference type="ChEBI" id="CHEBI:58827"/>
        <dbReference type="EC" id="1.3.1.76"/>
    </reaction>
</comment>
<dbReference type="SUPFAM" id="SSF51735">
    <property type="entry name" value="NAD(P)-binding Rossmann-fold domains"/>
    <property type="match status" value="1"/>
</dbReference>
<dbReference type="PROSITE" id="PS00839">
    <property type="entry name" value="SUMT_1"/>
    <property type="match status" value="1"/>
</dbReference>
<accession>A0A6M1SZ99</accession>
<feature type="domain" description="Siroheme synthase central" evidence="18">
    <location>
        <begin position="119"/>
        <end position="143"/>
    </location>
</feature>
<dbReference type="InterPro" id="IPR012409">
    <property type="entry name" value="Sirohaem_synth"/>
</dbReference>
<dbReference type="Gene3D" id="3.40.50.720">
    <property type="entry name" value="NAD(P)-binding Rossmann-like Domain"/>
    <property type="match status" value="1"/>
</dbReference>
<dbReference type="InterPro" id="IPR006367">
    <property type="entry name" value="Sirohaem_synthase_N"/>
</dbReference>
<evidence type="ECO:0000256" key="14">
    <source>
        <dbReference type="PIRSR" id="PIRSR036426-1"/>
    </source>
</evidence>
<evidence type="ECO:0000256" key="15">
    <source>
        <dbReference type="RuleBase" id="RU003960"/>
    </source>
</evidence>
<dbReference type="EMBL" id="JAALFG010000002">
    <property type="protein sequence ID" value="NGP17981.1"/>
    <property type="molecule type" value="Genomic_DNA"/>
</dbReference>
<dbReference type="InterPro" id="IPR000878">
    <property type="entry name" value="4pyrrol_Mease"/>
</dbReference>
<dbReference type="PROSITE" id="PS00840">
    <property type="entry name" value="SUMT_2"/>
    <property type="match status" value="1"/>
</dbReference>
<evidence type="ECO:0000256" key="9">
    <source>
        <dbReference type="ARBA" id="ARBA00023239"/>
    </source>
</evidence>
<dbReference type="Proteomes" id="UP000474802">
    <property type="component" value="Unassembled WGS sequence"/>
</dbReference>
<evidence type="ECO:0000256" key="8">
    <source>
        <dbReference type="ARBA" id="ARBA00023027"/>
    </source>
</evidence>
<comment type="caution">
    <text evidence="19">The sequence shown here is derived from an EMBL/GenBank/DDBJ whole genome shotgun (WGS) entry which is preliminary data.</text>
</comment>
<dbReference type="PANTHER" id="PTHR45790">
    <property type="entry name" value="SIROHEME SYNTHASE-RELATED"/>
    <property type="match status" value="1"/>
</dbReference>
<keyword evidence="10" id="KW-0627">Porphyrin biosynthesis</keyword>
<keyword evidence="3" id="KW-0169">Cobalamin biosynthesis</keyword>
<dbReference type="GO" id="GO:0032259">
    <property type="term" value="P:methylation"/>
    <property type="evidence" value="ECO:0007669"/>
    <property type="project" value="UniProtKB-KW"/>
</dbReference>
<dbReference type="GO" id="GO:0043115">
    <property type="term" value="F:precorrin-2 dehydrogenase activity"/>
    <property type="evidence" value="ECO:0007669"/>
    <property type="project" value="UniProtKB-EC"/>
</dbReference>
<dbReference type="UniPathway" id="UPA00262">
    <property type="reaction ID" value="UER00211"/>
</dbReference>
<feature type="active site" description="Proton donor" evidence="14">
    <location>
        <position position="257"/>
    </location>
</feature>
<feature type="active site" description="Proton acceptor" evidence="14">
    <location>
        <position position="235"/>
    </location>
</feature>
<dbReference type="NCBIfam" id="TIGR01470">
    <property type="entry name" value="cysG_Nterm"/>
    <property type="match status" value="1"/>
</dbReference>
<dbReference type="GO" id="GO:0051266">
    <property type="term" value="F:sirohydrochlorin ferrochelatase activity"/>
    <property type="evidence" value="ECO:0007669"/>
    <property type="project" value="InterPro"/>
</dbReference>
<sequence length="453" mass="47289">MRLLNTFPLSFKVKGKRIIIVGGDDEALNKVRLVAKTTAQIEIYSQHIEADFSGVQAIVHERSLNASDVVGAALVFVAEESASGELAKSEARRLGIPLNVVDVPAECDFYTPSIVDRAPLTVAISTEGDAPVLARLVRAQIEALLAPGLGKIAGLAGGLRHKVESLIHDGAARRRFYEDLVGRPHVDAEALLMQHVEHGAGQGVVWLIGAGPGAEDLLTLRAQRLLQQADVIVHDQLVPSAVVQMGRRDAEQICVGKARGHHSFSQAQINTLIVRLAGEGKRVARLKSGDPMVFGRAGEEIEALRKAGLQYEIVPGVSAALAAAADTATPVTLRAVSSGFVMATAHGADDSDIVHWAALAQSGLTLALYMGKAIAAEVAGRLVEHGAPADLPIGIVVNAGRMNSTSYAGTLGGLASGAVDFVDGPAVILVGRAVAHGDWANAAAVAAENFRVA</sequence>
<comment type="pathway">
    <text evidence="12">Porphyrin-containing compound metabolism; siroheme biosynthesis; precorrin-2 from uroporphyrinogen III: step 1/1.</text>
</comment>
<dbReference type="InterPro" id="IPR006366">
    <property type="entry name" value="CobA/CysG_C"/>
</dbReference>
<keyword evidence="11" id="KW-0511">Multifunctional enzyme</keyword>
<evidence type="ECO:0000256" key="12">
    <source>
        <dbReference type="ARBA" id="ARBA00025705"/>
    </source>
</evidence>
<evidence type="ECO:0000256" key="6">
    <source>
        <dbReference type="ARBA" id="ARBA00022691"/>
    </source>
</evidence>
<dbReference type="Pfam" id="PF13241">
    <property type="entry name" value="NAD_binding_7"/>
    <property type="match status" value="1"/>
</dbReference>
<evidence type="ECO:0000259" key="16">
    <source>
        <dbReference type="Pfam" id="PF00590"/>
    </source>
</evidence>
<evidence type="ECO:0000259" key="17">
    <source>
        <dbReference type="Pfam" id="PF10414"/>
    </source>
</evidence>
<dbReference type="Gene3D" id="1.10.8.210">
    <property type="entry name" value="Sirohaem synthase, dimerisation domain"/>
    <property type="match status" value="1"/>
</dbReference>
<evidence type="ECO:0000256" key="13">
    <source>
        <dbReference type="ARBA" id="ARBA00047561"/>
    </source>
</evidence>
<dbReference type="EC" id="2.1.1.107" evidence="19"/>
<dbReference type="InterPro" id="IPR014777">
    <property type="entry name" value="4pyrrole_Mease_sub1"/>
</dbReference>
<dbReference type="GO" id="GO:0051287">
    <property type="term" value="F:NAD binding"/>
    <property type="evidence" value="ECO:0007669"/>
    <property type="project" value="InterPro"/>
</dbReference>
<dbReference type="RefSeq" id="WP_164534224.1">
    <property type="nucleotide sequence ID" value="NZ_JAALFG010000002.1"/>
</dbReference>
<evidence type="ECO:0000313" key="19">
    <source>
        <dbReference type="EMBL" id="NGP17981.1"/>
    </source>
</evidence>
<dbReference type="PIRSF" id="PIRSF036426">
    <property type="entry name" value="Sirohaem_synth"/>
    <property type="match status" value="1"/>
</dbReference>
<reference evidence="19 20" key="2">
    <citation type="submission" date="2020-03" db="EMBL/GenBank/DDBJ databases">
        <title>Devosia chinhatensis sp. nov., isolated from a hexachlorocyclohexane (HCH) dump site in India.</title>
        <authorList>
            <person name="Kumar M."/>
            <person name="Lal R."/>
        </authorList>
    </citation>
    <scope>NUCLEOTIDE SEQUENCE [LARGE SCALE GENOMIC DNA]</scope>
    <source>
        <strain evidence="19 20">H239</strain>
    </source>
</reference>
<evidence type="ECO:0000256" key="11">
    <source>
        <dbReference type="ARBA" id="ARBA00023268"/>
    </source>
</evidence>
<dbReference type="InterPro" id="IPR050161">
    <property type="entry name" value="Siro_Cobalamin_biosynth"/>
</dbReference>
<keyword evidence="5 15" id="KW-0808">Transferase</keyword>
<dbReference type="Pfam" id="PF14824">
    <property type="entry name" value="Sirohm_synth_M"/>
    <property type="match status" value="1"/>
</dbReference>
<name>A0A6M1SZ99_9HYPH</name>
<dbReference type="NCBIfam" id="NF004790">
    <property type="entry name" value="PRK06136.1"/>
    <property type="match status" value="1"/>
</dbReference>
<dbReference type="InterPro" id="IPR019478">
    <property type="entry name" value="Sirohaem_synthase_dimer_dom"/>
</dbReference>
<comment type="pathway">
    <text evidence="1">Porphyrin-containing compound metabolism; siroheme biosynthesis; sirohydrochlorin from precorrin-2: step 1/1.</text>
</comment>
<dbReference type="SUPFAM" id="SSF75615">
    <property type="entry name" value="Siroheme synthase middle domains-like"/>
    <property type="match status" value="1"/>
</dbReference>
<evidence type="ECO:0000256" key="3">
    <source>
        <dbReference type="ARBA" id="ARBA00022573"/>
    </source>
</evidence>
<feature type="domain" description="Tetrapyrrole methylase" evidence="16">
    <location>
        <begin position="205"/>
        <end position="414"/>
    </location>
</feature>
<keyword evidence="8" id="KW-0520">NAD</keyword>
<evidence type="ECO:0000256" key="2">
    <source>
        <dbReference type="ARBA" id="ARBA00005879"/>
    </source>
</evidence>
<organism evidence="19 20">
    <name type="scientific">Devosia aurantiaca</name>
    <dbReference type="NCBI Taxonomy" id="2714858"/>
    <lineage>
        <taxon>Bacteria</taxon>
        <taxon>Pseudomonadati</taxon>
        <taxon>Pseudomonadota</taxon>
        <taxon>Alphaproteobacteria</taxon>
        <taxon>Hyphomicrobiales</taxon>
        <taxon>Devosiaceae</taxon>
        <taxon>Devosia</taxon>
    </lineage>
</organism>
<proteinExistence type="inferred from homology"/>
<dbReference type="InterPro" id="IPR037115">
    <property type="entry name" value="Sirohaem_synt_dimer_dom_sf"/>
</dbReference>
<dbReference type="Pfam" id="PF00590">
    <property type="entry name" value="TP_methylase"/>
    <property type="match status" value="1"/>
</dbReference>
<dbReference type="NCBIfam" id="NF007922">
    <property type="entry name" value="PRK10637.1"/>
    <property type="match status" value="1"/>
</dbReference>
<evidence type="ECO:0000259" key="18">
    <source>
        <dbReference type="Pfam" id="PF14824"/>
    </source>
</evidence>